<reference evidence="2" key="1">
    <citation type="submission" date="2018-08" db="EMBL/GenBank/DDBJ databases">
        <authorList>
            <person name="Rossello M."/>
        </authorList>
    </citation>
    <scope>NUCLEOTIDE SEQUENCE [LARGE SCALE GENOMIC DNA]</scope>
    <source>
        <strain evidence="2">cv. Chinese Spring</strain>
    </source>
</reference>
<feature type="domain" description="Disease resistance protein At4g27190-like leucine-rich repeats" evidence="1">
    <location>
        <begin position="387"/>
        <end position="502"/>
    </location>
</feature>
<dbReference type="OrthoDB" id="678643at2759"/>
<dbReference type="Gramene" id="TraesLAC6B03G03380330.1">
    <property type="protein sequence ID" value="TraesLAC6B03G03380330.1"/>
    <property type="gene ID" value="TraesLAC6B03G03380330"/>
</dbReference>
<dbReference type="EnsemblPlants" id="TraesCS6B02G032000.1">
    <property type="protein sequence ID" value="TraesCS6B02G032000.1"/>
    <property type="gene ID" value="TraesCS6B02G032000"/>
</dbReference>
<proteinExistence type="predicted"/>
<evidence type="ECO:0000313" key="2">
    <source>
        <dbReference type="EnsemblPlants" id="TraesCS6B02G032000.1"/>
    </source>
</evidence>
<dbReference type="Gene3D" id="3.80.10.10">
    <property type="entry name" value="Ribonuclease Inhibitor"/>
    <property type="match status" value="1"/>
</dbReference>
<organism evidence="2">
    <name type="scientific">Triticum aestivum</name>
    <name type="common">Wheat</name>
    <dbReference type="NCBI Taxonomy" id="4565"/>
    <lineage>
        <taxon>Eukaryota</taxon>
        <taxon>Viridiplantae</taxon>
        <taxon>Streptophyta</taxon>
        <taxon>Embryophyta</taxon>
        <taxon>Tracheophyta</taxon>
        <taxon>Spermatophyta</taxon>
        <taxon>Magnoliopsida</taxon>
        <taxon>Liliopsida</taxon>
        <taxon>Poales</taxon>
        <taxon>Poaceae</taxon>
        <taxon>BOP clade</taxon>
        <taxon>Pooideae</taxon>
        <taxon>Triticodae</taxon>
        <taxon>Triticeae</taxon>
        <taxon>Triticinae</taxon>
        <taxon>Triticum</taxon>
    </lineage>
</organism>
<protein>
    <recommendedName>
        <fullName evidence="1">Disease resistance protein At4g27190-like leucine-rich repeats domain-containing protein</fullName>
    </recommendedName>
</protein>
<sequence>MQREIVEQLNLPNWVTEIFDKQDEDNDFNGLYQGSQTEITQVVREIYQATHNQRFLVILHNVSNEEIDIFKFGVYIYGYANNKMLWTFHGRFHLDPKMLHNVNKSMSTNVVLSASSDQRDPHELWSYLVHHEAAQVSCNKNGHGIIEAVIAAECVLYIMKQCHIDSHIMDYDWAIHTSNYWVCDGIITLTYTDKAWQVGDVLQHKVRLLDIVGESTTISSSHLARSTKHMSYWISTPTCGFVLSPSGAIVDIMFQHYHKLSVLKLSRCTFSFSSPPFLYCHSLRFMWLEHCADLLTRTNTIDHHQRDADKEGELDNSTMTSWECFQSLWVLDLRYTDWDQILSARLLMVVATSKEKAVKNYCKSNNIQTLWASELHSARYIFDMLVKSYFKFLKFLHLDHCPRLVHVLPFSTWTHRRDAASILETCTLDYLETLEILYCSDLREVFPLSPHIQEQDKILDFPNLRRIHLHELPKLQRICGRRIFAPKLTTIKIRGCWSLRCVPAVRQNTKPPKVDCEKEWWDNLEWDGLEENHHPSLYEPTHSPYYKKAQLPRGTILRLAYME</sequence>
<dbReference type="SUPFAM" id="SSF52058">
    <property type="entry name" value="L domain-like"/>
    <property type="match status" value="1"/>
</dbReference>
<dbReference type="Gramene" id="TraesSYM6B03G03372140.1">
    <property type="protein sequence ID" value="TraesSYM6B03G03372140.1"/>
    <property type="gene ID" value="TraesSYM6B03G03372140"/>
</dbReference>
<dbReference type="Proteomes" id="UP000019116">
    <property type="component" value="Chromosome 6B"/>
</dbReference>
<dbReference type="Gramene" id="TraesCLE_scaffold_011205_01G000200.1">
    <property type="protein sequence ID" value="TraesCLE_scaffold_011205_01G000200.1"/>
    <property type="gene ID" value="TraesCLE_scaffold_011205_01G000200"/>
</dbReference>
<dbReference type="Gramene" id="TraesJAG6B03G03418400.1">
    <property type="protein sequence ID" value="TraesJAG6B03G03418400.1"/>
    <property type="gene ID" value="TraesJAG6B03G03418400"/>
</dbReference>
<dbReference type="PANTHER" id="PTHR33463">
    <property type="entry name" value="NB-ARC DOMAIN-CONTAINING PROTEIN-RELATED"/>
    <property type="match status" value="1"/>
</dbReference>
<dbReference type="Pfam" id="PF23247">
    <property type="entry name" value="LRR_RPS2"/>
    <property type="match status" value="1"/>
</dbReference>
<dbReference type="AlphaFoldDB" id="A0A3B6PEX4"/>
<dbReference type="Gramene" id="TraesARI6B03G03385400.1">
    <property type="protein sequence ID" value="TraesARI6B03G03385400.1"/>
    <property type="gene ID" value="TraesARI6B03G03385400"/>
</dbReference>
<dbReference type="Gramene" id="TraesCS6B02G032000.1">
    <property type="protein sequence ID" value="TraesCS6B02G032000.1"/>
    <property type="gene ID" value="TraesCS6B02G032000"/>
</dbReference>
<dbReference type="PANTHER" id="PTHR33463:SF209">
    <property type="entry name" value="DISEASE RESISTANCE PROTEIN RPS2-LIKE"/>
    <property type="match status" value="1"/>
</dbReference>
<evidence type="ECO:0000313" key="3">
    <source>
        <dbReference type="Proteomes" id="UP000019116"/>
    </source>
</evidence>
<dbReference type="Gramene" id="TraesCS6B03G0073600.1">
    <property type="protein sequence ID" value="TraesCS6B03G0073600.1.CDS"/>
    <property type="gene ID" value="TraesCS6B03G0073600"/>
</dbReference>
<evidence type="ECO:0000259" key="1">
    <source>
        <dbReference type="Pfam" id="PF23247"/>
    </source>
</evidence>
<dbReference type="PaxDb" id="4565-Traes_6BS_22CE95402.1"/>
<dbReference type="Gramene" id="TraesRN6B0100062500.1">
    <property type="protein sequence ID" value="TraesRN6B0100062500.1"/>
    <property type="gene ID" value="TraesRN6B0100062500"/>
</dbReference>
<dbReference type="Gramene" id="TraesJUL6B03G03454160.1">
    <property type="protein sequence ID" value="TraesJUL6B03G03454160.1"/>
    <property type="gene ID" value="TraesJUL6B03G03454160"/>
</dbReference>
<accession>A0A3B6PEX4</accession>
<dbReference type="Gramene" id="TraesROB_scaffold_050424_01G000100.1">
    <property type="protein sequence ID" value="TraesROB_scaffold_050424_01G000100.1"/>
    <property type="gene ID" value="TraesROB_scaffold_050424_01G000100"/>
</dbReference>
<keyword evidence="3" id="KW-1185">Reference proteome</keyword>
<name>A0A3B6PEX4_WHEAT</name>
<dbReference type="InterPro" id="IPR032675">
    <property type="entry name" value="LRR_dom_sf"/>
</dbReference>
<dbReference type="InterPro" id="IPR050905">
    <property type="entry name" value="Plant_NBS-LRR"/>
</dbReference>
<dbReference type="Gramene" id="TraesLDM6B03G03430340.1">
    <property type="protein sequence ID" value="TraesLDM6B03G03430340.1"/>
    <property type="gene ID" value="TraesLDM6B03G03430340"/>
</dbReference>
<reference evidence="2" key="2">
    <citation type="submission" date="2018-10" db="UniProtKB">
        <authorList>
            <consortium name="EnsemblPlants"/>
        </authorList>
    </citation>
    <scope>IDENTIFICATION</scope>
</reference>
<dbReference type="InterPro" id="IPR057135">
    <property type="entry name" value="At4g27190-like_LRR"/>
</dbReference>